<feature type="region of interest" description="Disordered" evidence="1">
    <location>
        <begin position="82"/>
        <end position="107"/>
    </location>
</feature>
<feature type="domain" description="Flavodoxin-like" evidence="3">
    <location>
        <begin position="53"/>
        <end position="205"/>
    </location>
</feature>
<feature type="signal peptide" evidence="2">
    <location>
        <begin position="1"/>
        <end position="19"/>
    </location>
</feature>
<dbReference type="PROSITE" id="PS00201">
    <property type="entry name" value="FLAVODOXIN"/>
    <property type="match status" value="1"/>
</dbReference>
<dbReference type="PROSITE" id="PS50902">
    <property type="entry name" value="FLAVODOXIN_LIKE"/>
    <property type="match status" value="1"/>
</dbReference>
<feature type="region of interest" description="Disordered" evidence="1">
    <location>
        <begin position="24"/>
        <end position="49"/>
    </location>
</feature>
<comment type="caution">
    <text evidence="4">The sequence shown here is derived from an EMBL/GenBank/DDBJ whole genome shotgun (WGS) entry which is preliminary data.</text>
</comment>
<dbReference type="InterPro" id="IPR029039">
    <property type="entry name" value="Flavoprotein-like_sf"/>
</dbReference>
<dbReference type="GO" id="GO:0016651">
    <property type="term" value="F:oxidoreductase activity, acting on NAD(P)H"/>
    <property type="evidence" value="ECO:0007669"/>
    <property type="project" value="UniProtKB-ARBA"/>
</dbReference>
<protein>
    <submittedName>
        <fullName evidence="4">NAD(P)H-dependent oxidoreductase</fullName>
    </submittedName>
</protein>
<dbReference type="Pfam" id="PF12682">
    <property type="entry name" value="Flavodoxin_4"/>
    <property type="match status" value="1"/>
</dbReference>
<feature type="compositionally biased region" description="Basic and acidic residues" evidence="1">
    <location>
        <begin position="90"/>
        <end position="107"/>
    </location>
</feature>
<keyword evidence="2" id="KW-0732">Signal</keyword>
<proteinExistence type="predicted"/>
<evidence type="ECO:0000256" key="1">
    <source>
        <dbReference type="SAM" id="MobiDB-lite"/>
    </source>
</evidence>
<feature type="chain" id="PRO_5039657331" evidence="2">
    <location>
        <begin position="20"/>
        <end position="207"/>
    </location>
</feature>
<evidence type="ECO:0000259" key="3">
    <source>
        <dbReference type="PROSITE" id="PS50902"/>
    </source>
</evidence>
<dbReference type="AlphaFoldDB" id="A0A9D1WXG8"/>
<dbReference type="InterPro" id="IPR008254">
    <property type="entry name" value="Flavodoxin/NO_synth"/>
</dbReference>
<dbReference type="PANTHER" id="PTHR39201">
    <property type="entry name" value="EXPORTED PROTEIN-RELATED"/>
    <property type="match status" value="1"/>
</dbReference>
<reference evidence="4" key="1">
    <citation type="journal article" date="2021" name="PeerJ">
        <title>Extensive microbial diversity within the chicken gut microbiome revealed by metagenomics and culture.</title>
        <authorList>
            <person name="Gilroy R."/>
            <person name="Ravi A."/>
            <person name="Getino M."/>
            <person name="Pursley I."/>
            <person name="Horton D.L."/>
            <person name="Alikhan N.F."/>
            <person name="Baker D."/>
            <person name="Gharbi K."/>
            <person name="Hall N."/>
            <person name="Watson M."/>
            <person name="Adriaenssens E.M."/>
            <person name="Foster-Nyarko E."/>
            <person name="Jarju S."/>
            <person name="Secka A."/>
            <person name="Antonio M."/>
            <person name="Oren A."/>
            <person name="Chaudhuri R.R."/>
            <person name="La Ragione R."/>
            <person name="Hildebrand F."/>
            <person name="Pallen M.J."/>
        </authorList>
    </citation>
    <scope>NUCLEOTIDE SEQUENCE</scope>
    <source>
        <strain evidence="4">CHK191-13928</strain>
    </source>
</reference>
<dbReference type="PROSITE" id="PS51257">
    <property type="entry name" value="PROKAR_LIPOPROTEIN"/>
    <property type="match status" value="1"/>
</dbReference>
<organism evidence="4 5">
    <name type="scientific">Candidatus Anaerostipes excrementavium</name>
    <dbReference type="NCBI Taxonomy" id="2838463"/>
    <lineage>
        <taxon>Bacteria</taxon>
        <taxon>Bacillati</taxon>
        <taxon>Bacillota</taxon>
        <taxon>Clostridia</taxon>
        <taxon>Lachnospirales</taxon>
        <taxon>Lachnospiraceae</taxon>
        <taxon>Anaerostipes</taxon>
    </lineage>
</organism>
<dbReference type="PANTHER" id="PTHR39201:SF1">
    <property type="entry name" value="FLAVODOXIN-LIKE DOMAIN-CONTAINING PROTEIN"/>
    <property type="match status" value="1"/>
</dbReference>
<dbReference type="GO" id="GO:0010181">
    <property type="term" value="F:FMN binding"/>
    <property type="evidence" value="ECO:0007669"/>
    <property type="project" value="InterPro"/>
</dbReference>
<dbReference type="Gene3D" id="3.40.50.360">
    <property type="match status" value="1"/>
</dbReference>
<sequence length="207" mass="22306">MVKKLLALLLIGIVVFGTAACRNNGSTGSSDSTTAEKESGSAQENHPKADGDSLVVYFSATGNTKAVAETIADKQDAGLQEIVPEEDLDYNDRSSRSTKEQNDENSRPKIAKEIANIENYDVIYVGYPIWWGDMPRILYTFFDAYDFSGKTIVPFCTSGGSGLSGTTDDIKELEPDAEVLEGLEVDGSSAANADDEVDEWISSIGLE</sequence>
<feature type="compositionally biased region" description="Basic and acidic residues" evidence="1">
    <location>
        <begin position="34"/>
        <end position="49"/>
    </location>
</feature>
<reference evidence="4" key="2">
    <citation type="submission" date="2021-04" db="EMBL/GenBank/DDBJ databases">
        <authorList>
            <person name="Gilroy R."/>
        </authorList>
    </citation>
    <scope>NUCLEOTIDE SEQUENCE</scope>
    <source>
        <strain evidence="4">CHK191-13928</strain>
    </source>
</reference>
<evidence type="ECO:0000313" key="4">
    <source>
        <dbReference type="EMBL" id="HIX68722.1"/>
    </source>
</evidence>
<name>A0A9D1WXG8_9FIRM</name>
<evidence type="ECO:0000256" key="2">
    <source>
        <dbReference type="SAM" id="SignalP"/>
    </source>
</evidence>
<gene>
    <name evidence="4" type="ORF">H9735_11460</name>
</gene>
<dbReference type="Proteomes" id="UP000886721">
    <property type="component" value="Unassembled WGS sequence"/>
</dbReference>
<dbReference type="GO" id="GO:0009055">
    <property type="term" value="F:electron transfer activity"/>
    <property type="evidence" value="ECO:0007669"/>
    <property type="project" value="InterPro"/>
</dbReference>
<dbReference type="SUPFAM" id="SSF52218">
    <property type="entry name" value="Flavoproteins"/>
    <property type="match status" value="1"/>
</dbReference>
<accession>A0A9D1WXG8</accession>
<dbReference type="EMBL" id="DXEM01000034">
    <property type="protein sequence ID" value="HIX68722.1"/>
    <property type="molecule type" value="Genomic_DNA"/>
</dbReference>
<dbReference type="InterPro" id="IPR001226">
    <property type="entry name" value="Flavodoxin_CS"/>
</dbReference>
<evidence type="ECO:0000313" key="5">
    <source>
        <dbReference type="Proteomes" id="UP000886721"/>
    </source>
</evidence>